<dbReference type="RefSeq" id="WP_068550272.1">
    <property type="nucleotide sequence ID" value="NZ_AP013035.1"/>
</dbReference>
<dbReference type="Gene3D" id="3.20.20.70">
    <property type="entry name" value="Aldolase class I"/>
    <property type="match status" value="1"/>
</dbReference>
<evidence type="ECO:0000313" key="3">
    <source>
        <dbReference type="Proteomes" id="UP000063234"/>
    </source>
</evidence>
<sequence>MNVFIIAEAGVNHNGSLEIAKKMIEVAKECGADAIKFQTFKSENFISRLAPKAEYQRETTSPNDNESQLEMVKRLELSFDDFVELKNYCDQIGIIFMSSPFDLESIEFLNSIGMEIFKIPSGEITNLPYLEKIGKLKKKVILSTGMSDLGEIEDALDILIQSGTPKENITVLHCNTEYPTPYEDVNLRAMLTIKEAFKVKVGYSDHTLGIEIPIAAVALGASVIEKHFTLDKNMPGPDHKASLEPSEFKAMVRAIRNVEKALGNGIKKPSRSEIKNRDIVRKSIVAKRKIRKGEIFTEGNVTVKRPGTGISPMRWYEILGKVAQRDYEEDELI</sequence>
<proteinExistence type="predicted"/>
<dbReference type="Gene3D" id="3.90.1210.10">
    <property type="entry name" value="Antifreeze-like/N-acetylneuraminic acid synthase C-terminal domain"/>
    <property type="match status" value="1"/>
</dbReference>
<organism evidence="2 3">
    <name type="scientific">Thermosulfidibacter takaii (strain DSM 17441 / JCM 13301 / NBRC 103674 / ABI70S6)</name>
    <dbReference type="NCBI Taxonomy" id="1298851"/>
    <lineage>
        <taxon>Bacteria</taxon>
        <taxon>Pseudomonadati</taxon>
        <taxon>Thermosulfidibacterota</taxon>
        <taxon>Thermosulfidibacteria</taxon>
        <taxon>Thermosulfidibacterales</taxon>
        <taxon>Thermosulfidibacteraceae</taxon>
    </lineage>
</organism>
<dbReference type="EMBL" id="AP013035">
    <property type="protein sequence ID" value="BAT72259.1"/>
    <property type="molecule type" value="Genomic_DNA"/>
</dbReference>
<dbReference type="InterPro" id="IPR020007">
    <property type="entry name" value="NeuB/NeuA"/>
</dbReference>
<dbReference type="CDD" id="cd11615">
    <property type="entry name" value="SAF_NeuB_like"/>
    <property type="match status" value="1"/>
</dbReference>
<gene>
    <name evidence="2" type="primary">neuB</name>
    <name evidence="2" type="ORF">TST_1473</name>
</gene>
<dbReference type="PROSITE" id="PS50844">
    <property type="entry name" value="AFP_LIKE"/>
    <property type="match status" value="1"/>
</dbReference>
<dbReference type="InterPro" id="IPR013132">
    <property type="entry name" value="PseI/NeuA/B-like_N"/>
</dbReference>
<dbReference type="OrthoDB" id="9814210at2"/>
<dbReference type="Proteomes" id="UP000063234">
    <property type="component" value="Chromosome"/>
</dbReference>
<protein>
    <submittedName>
        <fullName evidence="2">N-acetylneuraminate synthase</fullName>
        <ecNumber evidence="2">2.5.1.56</ecNumber>
    </submittedName>
</protein>
<feature type="domain" description="AFP-like" evidence="1">
    <location>
        <begin position="283"/>
        <end position="333"/>
    </location>
</feature>
<dbReference type="EC" id="2.5.1.56" evidence="2"/>
<reference evidence="3" key="1">
    <citation type="journal article" date="2018" name="Science">
        <title>A primordial and reversible TCA cycle in a facultatively chemolithoautotrophic thermophile.</title>
        <authorList>
            <person name="Nunoura T."/>
            <person name="Chikaraishi Y."/>
            <person name="Izaki R."/>
            <person name="Suwa T."/>
            <person name="Sato T."/>
            <person name="Harada T."/>
            <person name="Mori K."/>
            <person name="Kato Y."/>
            <person name="Miyazaki M."/>
            <person name="Shimamura S."/>
            <person name="Yanagawa K."/>
            <person name="Shuto A."/>
            <person name="Ohkouchi N."/>
            <person name="Fujita N."/>
            <person name="Takaki Y."/>
            <person name="Atomi H."/>
            <person name="Takai K."/>
        </authorList>
    </citation>
    <scope>NUCLEOTIDE SEQUENCE [LARGE SCALE GENOMIC DNA]</scope>
    <source>
        <strain evidence="3">DSM 17441 / JCM 13301 / NBRC 103674 / ABI70S6</strain>
    </source>
</reference>
<dbReference type="PANTHER" id="PTHR42966">
    <property type="entry name" value="N-ACETYLNEURAMINATE SYNTHASE"/>
    <property type="match status" value="1"/>
</dbReference>
<dbReference type="InterPro" id="IPR051690">
    <property type="entry name" value="PseI-like"/>
</dbReference>
<dbReference type="Pfam" id="PF03102">
    <property type="entry name" value="NeuB"/>
    <property type="match status" value="1"/>
</dbReference>
<dbReference type="Pfam" id="PF08666">
    <property type="entry name" value="SAF"/>
    <property type="match status" value="1"/>
</dbReference>
<dbReference type="AlphaFoldDB" id="A0A0S3QVD8"/>
<dbReference type="KEGG" id="ttk:TST_1473"/>
<dbReference type="GO" id="GO:0050462">
    <property type="term" value="F:N-acetylneuraminate synthase activity"/>
    <property type="evidence" value="ECO:0007669"/>
    <property type="project" value="UniProtKB-EC"/>
</dbReference>
<dbReference type="InterPro" id="IPR036732">
    <property type="entry name" value="AFP_Neu5c_C_sf"/>
</dbReference>
<dbReference type="GO" id="GO:0047444">
    <property type="term" value="F:N-acylneuraminate-9-phosphate synthase activity"/>
    <property type="evidence" value="ECO:0007669"/>
    <property type="project" value="TreeGrafter"/>
</dbReference>
<name>A0A0S3QVD8_THET7</name>
<dbReference type="InterPro" id="IPR057736">
    <property type="entry name" value="SAF_PseI/NeuA/NeuB"/>
</dbReference>
<dbReference type="NCBIfam" id="TIGR03569">
    <property type="entry name" value="NeuB_NnaB"/>
    <property type="match status" value="1"/>
</dbReference>
<accession>A0A0S3QVD8</accession>
<dbReference type="SUPFAM" id="SSF51269">
    <property type="entry name" value="AFP III-like domain"/>
    <property type="match status" value="1"/>
</dbReference>
<dbReference type="PANTHER" id="PTHR42966:SF1">
    <property type="entry name" value="SIALIC ACID SYNTHASE"/>
    <property type="match status" value="1"/>
</dbReference>
<dbReference type="GO" id="GO:0016051">
    <property type="term" value="P:carbohydrate biosynthetic process"/>
    <property type="evidence" value="ECO:0007669"/>
    <property type="project" value="InterPro"/>
</dbReference>
<evidence type="ECO:0000259" key="1">
    <source>
        <dbReference type="PROSITE" id="PS50844"/>
    </source>
</evidence>
<keyword evidence="3" id="KW-1185">Reference proteome</keyword>
<keyword evidence="2" id="KW-0808">Transferase</keyword>
<dbReference type="InterPro" id="IPR013785">
    <property type="entry name" value="Aldolase_TIM"/>
</dbReference>
<dbReference type="PATRIC" id="fig|1298851.3.peg.1548"/>
<dbReference type="STRING" id="1298851.TST_1473"/>
<dbReference type="InterPro" id="IPR013974">
    <property type="entry name" value="SAF"/>
</dbReference>
<dbReference type="InterPro" id="IPR006190">
    <property type="entry name" value="SAF_AFP_Neu5Ac"/>
</dbReference>
<evidence type="ECO:0000313" key="2">
    <source>
        <dbReference type="EMBL" id="BAT72259.1"/>
    </source>
</evidence>
<dbReference type="SUPFAM" id="SSF51569">
    <property type="entry name" value="Aldolase"/>
    <property type="match status" value="1"/>
</dbReference>